<reference evidence="4" key="1">
    <citation type="submission" date="2017-02" db="UniProtKB">
        <authorList>
            <consortium name="WormBaseParasite"/>
        </authorList>
    </citation>
    <scope>IDENTIFICATION</scope>
</reference>
<dbReference type="Proteomes" id="UP000274756">
    <property type="component" value="Unassembled WGS sequence"/>
</dbReference>
<accession>A0A0N4U3L1</accession>
<organism evidence="2 4">
    <name type="scientific">Dracunculus medinensis</name>
    <name type="common">Guinea worm</name>
    <dbReference type="NCBI Taxonomy" id="318479"/>
    <lineage>
        <taxon>Eukaryota</taxon>
        <taxon>Metazoa</taxon>
        <taxon>Ecdysozoa</taxon>
        <taxon>Nematoda</taxon>
        <taxon>Chromadorea</taxon>
        <taxon>Rhabditida</taxon>
        <taxon>Spirurina</taxon>
        <taxon>Dracunculoidea</taxon>
        <taxon>Dracunculidae</taxon>
        <taxon>Dracunculus</taxon>
    </lineage>
</organism>
<dbReference type="AlphaFoldDB" id="A0A0N4U3L1"/>
<evidence type="ECO:0000313" key="4">
    <source>
        <dbReference type="WBParaSite" id="DME_0000131901-mRNA-1"/>
    </source>
</evidence>
<evidence type="ECO:0000313" key="1">
    <source>
        <dbReference type="EMBL" id="VDN55706.1"/>
    </source>
</evidence>
<reference evidence="1 3" key="2">
    <citation type="submission" date="2018-11" db="EMBL/GenBank/DDBJ databases">
        <authorList>
            <consortium name="Pathogen Informatics"/>
        </authorList>
    </citation>
    <scope>NUCLEOTIDE SEQUENCE [LARGE SCALE GENOMIC DNA]</scope>
</reference>
<proteinExistence type="predicted"/>
<protein>
    <submittedName>
        <fullName evidence="1 4">Uncharacterized protein</fullName>
    </submittedName>
</protein>
<name>A0A0N4U3L1_DRAME</name>
<evidence type="ECO:0000313" key="2">
    <source>
        <dbReference type="Proteomes" id="UP000038040"/>
    </source>
</evidence>
<keyword evidence="3" id="KW-1185">Reference proteome</keyword>
<dbReference type="EMBL" id="UYYG01001153">
    <property type="protein sequence ID" value="VDN55706.1"/>
    <property type="molecule type" value="Genomic_DNA"/>
</dbReference>
<dbReference type="Proteomes" id="UP000038040">
    <property type="component" value="Unplaced"/>
</dbReference>
<sequence length="124" mass="14215">MDNVFEEFLDFPVESLENLETFNSLNEFEQDLLKNESKLCEELRKLDKIIEHEESQKRLPSGKAREKNLAQLCAKKDLSSSGTTVNLSSKTLPADILQSQCLSHSFLSRFTKTNPLKAYKVNDF</sequence>
<evidence type="ECO:0000313" key="3">
    <source>
        <dbReference type="Proteomes" id="UP000274756"/>
    </source>
</evidence>
<dbReference type="WBParaSite" id="DME_0000131901-mRNA-1">
    <property type="protein sequence ID" value="DME_0000131901-mRNA-1"/>
    <property type="gene ID" value="DME_0000131901"/>
</dbReference>
<gene>
    <name evidence="1" type="ORF">DME_LOCUS5679</name>
</gene>